<sequence length="438" mass="50361">MVSALVELFNYLQADKKSYEILIKEGEQEKLSGLQNPAYNINDKIQQGLITEAEMNLISLKSELVIIRNKISDSNEQKRFLFLYDIQHRAISFEVRDTLFNNQKYIQKIQFYLYGKIMRSSNPLNLKILNSTIVTDYINEGIILLSDCSQRQNNSYEGEILFSGLKVVGQRYLVMQQPLIYIQTLYNVTVDNSEIRSFSSINDASKQQLSIESTSLCPLNADQKIKKTQLTNSYISSDAINGRDQAQIQYNVNCGQRSDFNKRIQQCIIENLTFENLYSGVTLLYLSQGASNLTIRNITQNNVSLGPIQAMHFFITGFTTLNMIDIKFYNCETQGRVIATGLFTYTYIDKLVMINNTCKDFYSNLKSILVDKQKNGLCFIKSSSNPTNAIYSFNNLYFKNNNINSNQSMLNAVVHIQLFRSVLIRLKYQKVHYHEFGI</sequence>
<dbReference type="AlphaFoldDB" id="A0A078AQG7"/>
<evidence type="ECO:0000313" key="2">
    <source>
        <dbReference type="Proteomes" id="UP000039865"/>
    </source>
</evidence>
<accession>A0A078AQG7</accession>
<organism evidence="1 2">
    <name type="scientific">Stylonychia lemnae</name>
    <name type="common">Ciliate</name>
    <dbReference type="NCBI Taxonomy" id="5949"/>
    <lineage>
        <taxon>Eukaryota</taxon>
        <taxon>Sar</taxon>
        <taxon>Alveolata</taxon>
        <taxon>Ciliophora</taxon>
        <taxon>Intramacronucleata</taxon>
        <taxon>Spirotrichea</taxon>
        <taxon>Stichotrichia</taxon>
        <taxon>Sporadotrichida</taxon>
        <taxon>Oxytrichidae</taxon>
        <taxon>Stylonychinae</taxon>
        <taxon>Stylonychia</taxon>
    </lineage>
</organism>
<gene>
    <name evidence="1" type="primary">Contig6342.g6795</name>
    <name evidence="1" type="ORF">STYLEM_12545</name>
</gene>
<dbReference type="Proteomes" id="UP000039865">
    <property type="component" value="Unassembled WGS sequence"/>
</dbReference>
<name>A0A078AQG7_STYLE</name>
<evidence type="ECO:0000313" key="1">
    <source>
        <dbReference type="EMBL" id="CDW83497.1"/>
    </source>
</evidence>
<reference evidence="1 2" key="1">
    <citation type="submission" date="2014-06" db="EMBL/GenBank/DDBJ databases">
        <authorList>
            <person name="Swart Estienne"/>
        </authorList>
    </citation>
    <scope>NUCLEOTIDE SEQUENCE [LARGE SCALE GENOMIC DNA]</scope>
    <source>
        <strain evidence="1 2">130c</strain>
    </source>
</reference>
<protein>
    <recommendedName>
        <fullName evidence="3">Right handed beta helix domain-containing protein</fullName>
    </recommendedName>
</protein>
<keyword evidence="2" id="KW-1185">Reference proteome</keyword>
<dbReference type="InParanoid" id="A0A078AQG7"/>
<evidence type="ECO:0008006" key="3">
    <source>
        <dbReference type="Google" id="ProtNLM"/>
    </source>
</evidence>
<proteinExistence type="predicted"/>
<dbReference type="EMBL" id="CCKQ01011898">
    <property type="protein sequence ID" value="CDW83497.1"/>
    <property type="molecule type" value="Genomic_DNA"/>
</dbReference>